<reference evidence="15" key="1">
    <citation type="submission" date="2016-03" db="EMBL/GenBank/DDBJ databases">
        <authorList>
            <person name="Devillers Hugo."/>
        </authorList>
    </citation>
    <scope>NUCLEOTIDE SEQUENCE [LARGE SCALE GENOMIC DNA]</scope>
</reference>
<feature type="domain" description="TAP-C" evidence="13">
    <location>
        <begin position="535"/>
        <end position="586"/>
    </location>
</feature>
<dbReference type="SMART" id="SM00804">
    <property type="entry name" value="TAP_C"/>
    <property type="match status" value="1"/>
</dbReference>
<evidence type="ECO:0000256" key="6">
    <source>
        <dbReference type="ARBA" id="ARBA00022737"/>
    </source>
</evidence>
<feature type="region of interest" description="Disordered" evidence="11">
    <location>
        <begin position="408"/>
        <end position="437"/>
    </location>
</feature>
<evidence type="ECO:0000256" key="5">
    <source>
        <dbReference type="ARBA" id="ARBA00022614"/>
    </source>
</evidence>
<dbReference type="InterPro" id="IPR018222">
    <property type="entry name" value="Nuclear_transport_factor_2_euk"/>
</dbReference>
<dbReference type="SUPFAM" id="SSF52058">
    <property type="entry name" value="L domain-like"/>
    <property type="match status" value="1"/>
</dbReference>
<evidence type="ECO:0000313" key="15">
    <source>
        <dbReference type="Proteomes" id="UP000191144"/>
    </source>
</evidence>
<dbReference type="EMBL" id="LT598480">
    <property type="protein sequence ID" value="SCV02521.1"/>
    <property type="molecule type" value="Genomic_DNA"/>
</dbReference>
<dbReference type="PROSITE" id="PS51450">
    <property type="entry name" value="LRR"/>
    <property type="match status" value="1"/>
</dbReference>
<dbReference type="GO" id="GO:0016973">
    <property type="term" value="P:poly(A)+ mRNA export from nucleus"/>
    <property type="evidence" value="ECO:0007669"/>
    <property type="project" value="TreeGrafter"/>
</dbReference>
<dbReference type="InterPro" id="IPR057125">
    <property type="entry name" value="NXF1/2/3/5-like_LRR"/>
</dbReference>
<dbReference type="Gene3D" id="3.80.10.10">
    <property type="entry name" value="Ribonuclease Inhibitor"/>
    <property type="match status" value="1"/>
</dbReference>
<dbReference type="InterPro" id="IPR032675">
    <property type="entry name" value="LRR_dom_sf"/>
</dbReference>
<evidence type="ECO:0000256" key="4">
    <source>
        <dbReference type="ARBA" id="ARBA00022490"/>
    </source>
</evidence>
<name>A0A1G4KDC9_9SACH</name>
<keyword evidence="6" id="KW-0677">Repeat</keyword>
<dbReference type="SUPFAM" id="SSF46934">
    <property type="entry name" value="UBA-like"/>
    <property type="match status" value="1"/>
</dbReference>
<dbReference type="Pfam" id="PF24048">
    <property type="entry name" value="LRR_NXF1-5"/>
    <property type="match status" value="1"/>
</dbReference>
<evidence type="ECO:0000256" key="3">
    <source>
        <dbReference type="ARBA" id="ARBA00022448"/>
    </source>
</evidence>
<evidence type="ECO:0000256" key="10">
    <source>
        <dbReference type="ARBA" id="ARBA00069694"/>
    </source>
</evidence>
<keyword evidence="7" id="KW-0509">mRNA transport</keyword>
<dbReference type="GO" id="GO:0005634">
    <property type="term" value="C:nucleus"/>
    <property type="evidence" value="ECO:0007669"/>
    <property type="project" value="UniProtKB-SubCell"/>
</dbReference>
<evidence type="ECO:0000256" key="11">
    <source>
        <dbReference type="SAM" id="MobiDB-lite"/>
    </source>
</evidence>
<keyword evidence="5" id="KW-0433">Leucine-rich repeat</keyword>
<proteinExistence type="inferred from homology"/>
<dbReference type="InterPro" id="IPR032710">
    <property type="entry name" value="NTF2-like_dom_sf"/>
</dbReference>
<dbReference type="InterPro" id="IPR001611">
    <property type="entry name" value="Leu-rich_rpt"/>
</dbReference>
<evidence type="ECO:0000259" key="12">
    <source>
        <dbReference type="PROSITE" id="PS50177"/>
    </source>
</evidence>
<comment type="function">
    <text evidence="9">Involved in the export of mRNA from the nucleus to the cytoplasm.</text>
</comment>
<evidence type="ECO:0000256" key="8">
    <source>
        <dbReference type="ARBA" id="ARBA00023242"/>
    </source>
</evidence>
<dbReference type="PANTHER" id="PTHR10662">
    <property type="entry name" value="NUCLEAR RNA EXPORT FACTOR"/>
    <property type="match status" value="1"/>
</dbReference>
<dbReference type="Gene3D" id="1.10.8.10">
    <property type="entry name" value="DNA helicase RuvA subunit, C-terminal domain"/>
    <property type="match status" value="1"/>
</dbReference>
<dbReference type="CDD" id="cd14342">
    <property type="entry name" value="UBA_TAP-C"/>
    <property type="match status" value="1"/>
</dbReference>
<dbReference type="Pfam" id="PF22602">
    <property type="entry name" value="NXF_NTF2"/>
    <property type="match status" value="1"/>
</dbReference>
<comment type="similarity">
    <text evidence="2">Belongs to the NXF family.</text>
</comment>
<dbReference type="GO" id="GO:0003723">
    <property type="term" value="F:RNA binding"/>
    <property type="evidence" value="ECO:0007669"/>
    <property type="project" value="TreeGrafter"/>
</dbReference>
<dbReference type="Pfam" id="PF03943">
    <property type="entry name" value="TAP_C"/>
    <property type="match status" value="1"/>
</dbReference>
<dbReference type="InterPro" id="IPR030217">
    <property type="entry name" value="NXF_fam"/>
</dbReference>
<dbReference type="SUPFAM" id="SSF54427">
    <property type="entry name" value="NTF2-like"/>
    <property type="match status" value="1"/>
</dbReference>
<accession>A0A1G4KDC9</accession>
<evidence type="ECO:0000313" key="14">
    <source>
        <dbReference type="EMBL" id="SCV02521.1"/>
    </source>
</evidence>
<evidence type="ECO:0000256" key="2">
    <source>
        <dbReference type="ARBA" id="ARBA00009285"/>
    </source>
</evidence>
<dbReference type="FunFam" id="3.80.10.10:FF:000296">
    <property type="entry name" value="mRNA export factor MEX67"/>
    <property type="match status" value="1"/>
</dbReference>
<dbReference type="Pfam" id="PF18444">
    <property type="entry name" value="RRM_9"/>
    <property type="match status" value="1"/>
</dbReference>
<keyword evidence="15" id="KW-1185">Reference proteome</keyword>
<dbReference type="InterPro" id="IPR040736">
    <property type="entry name" value="Mex67_RRM"/>
</dbReference>
<gene>
    <name evidence="14" type="ORF">LAME_0H02344G</name>
</gene>
<feature type="domain" description="NTF2" evidence="12">
    <location>
        <begin position="278"/>
        <end position="464"/>
    </location>
</feature>
<comment type="subcellular location">
    <subcellularLocation>
        <location evidence="1">Nucleus</location>
    </subcellularLocation>
</comment>
<dbReference type="InterPro" id="IPR002075">
    <property type="entry name" value="NTF2_dom"/>
</dbReference>
<dbReference type="PROSITE" id="PS51281">
    <property type="entry name" value="TAP_C"/>
    <property type="match status" value="1"/>
</dbReference>
<dbReference type="PROSITE" id="PS50177">
    <property type="entry name" value="NTF2_DOMAIN"/>
    <property type="match status" value="1"/>
</dbReference>
<dbReference type="Proteomes" id="UP000191144">
    <property type="component" value="Chromosome H"/>
</dbReference>
<dbReference type="AlphaFoldDB" id="A0A1G4KDC9"/>
<evidence type="ECO:0000259" key="13">
    <source>
        <dbReference type="PROSITE" id="PS51281"/>
    </source>
</evidence>
<keyword evidence="4" id="KW-0963">Cytoplasm</keyword>
<dbReference type="OrthoDB" id="25872at2759"/>
<evidence type="ECO:0000256" key="1">
    <source>
        <dbReference type="ARBA" id="ARBA00004123"/>
    </source>
</evidence>
<dbReference type="PANTHER" id="PTHR10662:SF22">
    <property type="entry name" value="NUCLEAR RNA EXPORT FACTOR 1"/>
    <property type="match status" value="1"/>
</dbReference>
<organism evidence="14 15">
    <name type="scientific">Lachancea meyersii CBS 8951</name>
    <dbReference type="NCBI Taxonomy" id="1266667"/>
    <lineage>
        <taxon>Eukaryota</taxon>
        <taxon>Fungi</taxon>
        <taxon>Dikarya</taxon>
        <taxon>Ascomycota</taxon>
        <taxon>Saccharomycotina</taxon>
        <taxon>Saccharomycetes</taxon>
        <taxon>Saccharomycetales</taxon>
        <taxon>Saccharomycetaceae</taxon>
        <taxon>Lachancea</taxon>
    </lineage>
</organism>
<dbReference type="Gene3D" id="3.10.450.50">
    <property type="match status" value="1"/>
</dbReference>
<sequence>MQNMYQNPTAFAQQNALERRVKISVKGWQNATRQDLVSFVSRKTRIAIVDSSVEGNLVIGYVNNQNEAQSLLNWNGVRFAGNALKFEILGNGGGDAGTSKTIVLLKSFLFKRYSPQTKMLDLGNLRNDPDLATNGLFSSQTTQSKIFPAMMKLASKESQLVVESINLSDNELKDLNMISCLAQTYPNLKNLCLANNQISRFRALEVWKNKFKELRELLMMNNPITTEPLYRSEVLRLFPRLVILDNVVIRDETKLQQVFSIPMKLQQFFFETNDLGQSSIDFVTNFLTLWDTNRSQLMALYTPQSQFSVAIDSSVPASSVPNADQNPTFGYYLPLSRNLTKISSERTKEQRLAMGQEAIDKIFKSLPKTKHFLQEQASSYSVEAFSYPQVQGFTITLHGFFEESAAPEIDANKSTPNSAGGRNRRFNHGHGNTPNKLAKRSFDRTWVIVPSQGTVIVASDLLTIRPFVDGSWIPQQVQPEPVLAQGQSPLSPLGPQGVQPITQPQIQPVIPGVPVQGVAVTPLILPPDVQAKLNPLQLDLLNKIHQETKLNAEFTYLLADQSGWNFDVAMKGFRESVNNIPREAFV</sequence>
<evidence type="ECO:0000256" key="9">
    <source>
        <dbReference type="ARBA" id="ARBA00055253"/>
    </source>
</evidence>
<dbReference type="InterPro" id="IPR009060">
    <property type="entry name" value="UBA-like_sf"/>
</dbReference>
<evidence type="ECO:0000256" key="7">
    <source>
        <dbReference type="ARBA" id="ARBA00022816"/>
    </source>
</evidence>
<dbReference type="InterPro" id="IPR005637">
    <property type="entry name" value="TAP_C_dom"/>
</dbReference>
<keyword evidence="3" id="KW-0813">Transport</keyword>
<keyword evidence="8" id="KW-0539">Nucleus</keyword>
<protein>
    <recommendedName>
        <fullName evidence="10">mRNA export factor MEX67</fullName>
    </recommendedName>
</protein>